<evidence type="ECO:0000313" key="3">
    <source>
        <dbReference type="Proteomes" id="UP001465755"/>
    </source>
</evidence>
<protein>
    <recommendedName>
        <fullName evidence="4">FAD dependent oxidoreductase domain-containing protein</fullName>
    </recommendedName>
</protein>
<dbReference type="Proteomes" id="UP001465755">
    <property type="component" value="Unassembled WGS sequence"/>
</dbReference>
<evidence type="ECO:0000313" key="2">
    <source>
        <dbReference type="EMBL" id="KAK9788161.1"/>
    </source>
</evidence>
<dbReference type="AlphaFoldDB" id="A0AAW1NPN2"/>
<feature type="signal peptide" evidence="1">
    <location>
        <begin position="1"/>
        <end position="21"/>
    </location>
</feature>
<evidence type="ECO:0000256" key="1">
    <source>
        <dbReference type="SAM" id="SignalP"/>
    </source>
</evidence>
<evidence type="ECO:0008006" key="4">
    <source>
        <dbReference type="Google" id="ProtNLM"/>
    </source>
</evidence>
<keyword evidence="1" id="KW-0732">Signal</keyword>
<dbReference type="InterPro" id="IPR036188">
    <property type="entry name" value="FAD/NAD-bd_sf"/>
</dbReference>
<dbReference type="EMBL" id="JALJOQ010000232">
    <property type="protein sequence ID" value="KAK9788161.1"/>
    <property type="molecule type" value="Genomic_DNA"/>
</dbReference>
<organism evidence="2 3">
    <name type="scientific">Symbiochloris irregularis</name>
    <dbReference type="NCBI Taxonomy" id="706552"/>
    <lineage>
        <taxon>Eukaryota</taxon>
        <taxon>Viridiplantae</taxon>
        <taxon>Chlorophyta</taxon>
        <taxon>core chlorophytes</taxon>
        <taxon>Trebouxiophyceae</taxon>
        <taxon>Trebouxiales</taxon>
        <taxon>Trebouxiaceae</taxon>
        <taxon>Symbiochloris</taxon>
    </lineage>
</organism>
<dbReference type="Pfam" id="PF13450">
    <property type="entry name" value="NAD_binding_8"/>
    <property type="match status" value="1"/>
</dbReference>
<name>A0AAW1NPN2_9CHLO</name>
<keyword evidence="3" id="KW-1185">Reference proteome</keyword>
<dbReference type="Gene3D" id="3.50.50.60">
    <property type="entry name" value="FAD/NAD(P)-binding domain"/>
    <property type="match status" value="1"/>
</dbReference>
<dbReference type="SUPFAM" id="SSF51905">
    <property type="entry name" value="FAD/NAD(P)-binding domain"/>
    <property type="match status" value="1"/>
</dbReference>
<feature type="chain" id="PRO_5043710527" description="FAD dependent oxidoreductase domain-containing protein" evidence="1">
    <location>
        <begin position="22"/>
        <end position="250"/>
    </location>
</feature>
<accession>A0AAW1NPN2</accession>
<comment type="caution">
    <text evidence="2">The sequence shown here is derived from an EMBL/GenBank/DDBJ whole genome shotgun (WGS) entry which is preliminary data.</text>
</comment>
<reference evidence="2 3" key="1">
    <citation type="journal article" date="2024" name="Nat. Commun.">
        <title>Phylogenomics reveals the evolutionary origins of lichenization in chlorophyte algae.</title>
        <authorList>
            <person name="Puginier C."/>
            <person name="Libourel C."/>
            <person name="Otte J."/>
            <person name="Skaloud P."/>
            <person name="Haon M."/>
            <person name="Grisel S."/>
            <person name="Petersen M."/>
            <person name="Berrin J.G."/>
            <person name="Delaux P.M."/>
            <person name="Dal Grande F."/>
            <person name="Keller J."/>
        </authorList>
    </citation>
    <scope>NUCLEOTIDE SEQUENCE [LARGE SCALE GENOMIC DNA]</scope>
    <source>
        <strain evidence="2 3">SAG 2036</strain>
    </source>
</reference>
<gene>
    <name evidence="2" type="ORF">WJX73_004843</name>
</gene>
<sequence length="250" mass="26205">MRCLGVLRCLALFLLAAWAKAEDVAIIGAGVAGITAALAVQDLGHKVTIFEREPDILSLIKTVELNGTVYDYLSVALCPFPEDTASGNTALGQLAERFGHAYEPSLASENLLYFDSVSGADSITRIPPPLAPFLGSTTGQQELLQQLVDGLEIIRKLDQFPPTPQAAISAGLALPDQTFGEWAALNTNVSAFSQSGALLLESAVSGNTNNIAAGVELLLTTFYSPGLLRAAFLSAGEVQLGHALQSCSDS</sequence>
<proteinExistence type="predicted"/>